<dbReference type="CDD" id="cd08249">
    <property type="entry name" value="enoyl_reductase_like"/>
    <property type="match status" value="1"/>
</dbReference>
<dbReference type="GeneID" id="54363294"/>
<evidence type="ECO:0000259" key="4">
    <source>
        <dbReference type="SMART" id="SM00829"/>
    </source>
</evidence>
<evidence type="ECO:0000313" key="5">
    <source>
        <dbReference type="Proteomes" id="UP000504637"/>
    </source>
</evidence>
<feature type="domain" description="Enoyl reductase (ER)" evidence="4">
    <location>
        <begin position="10"/>
        <end position="331"/>
    </location>
</feature>
<dbReference type="AlphaFoldDB" id="A0A6J3LZY2"/>
<evidence type="ECO:0000256" key="1">
    <source>
        <dbReference type="ARBA" id="ARBA00008072"/>
    </source>
</evidence>
<dbReference type="PANTHER" id="PTHR45348:SF2">
    <property type="entry name" value="ZINC-TYPE ALCOHOL DEHYDROGENASE-LIKE PROTEIN C2E1P3.01"/>
    <property type="match status" value="1"/>
</dbReference>
<name>A0A6J3LZY2_9PEZI</name>
<dbReference type="InterPro" id="IPR013149">
    <property type="entry name" value="ADH-like_C"/>
</dbReference>
<accession>A0A6J3LZY2</accession>
<dbReference type="Gene3D" id="3.90.180.10">
    <property type="entry name" value="Medium-chain alcohol dehydrogenases, catalytic domain"/>
    <property type="match status" value="1"/>
</dbReference>
<reference evidence="6" key="3">
    <citation type="submission" date="2025-08" db="UniProtKB">
        <authorList>
            <consortium name="RefSeq"/>
        </authorList>
    </citation>
    <scope>IDENTIFICATION</scope>
    <source>
        <strain evidence="6">CBS 342.82</strain>
    </source>
</reference>
<dbReference type="InterPro" id="IPR011032">
    <property type="entry name" value="GroES-like_sf"/>
</dbReference>
<dbReference type="PANTHER" id="PTHR45348">
    <property type="entry name" value="HYPOTHETICAL OXIDOREDUCTASE (EUROFUNG)"/>
    <property type="match status" value="1"/>
</dbReference>
<protein>
    <submittedName>
        <fullName evidence="6">Alcohol dehydrogenase</fullName>
    </submittedName>
</protein>
<comment type="subunit">
    <text evidence="2">Monomer.</text>
</comment>
<dbReference type="InterPro" id="IPR013154">
    <property type="entry name" value="ADH-like_N"/>
</dbReference>
<keyword evidence="5" id="KW-1185">Reference proteome</keyword>
<dbReference type="RefSeq" id="XP_033457233.1">
    <property type="nucleotide sequence ID" value="XM_033605494.1"/>
</dbReference>
<comment type="similarity">
    <text evidence="1">Belongs to the zinc-containing alcohol dehydrogenase family.</text>
</comment>
<sequence length="333" mass="35725">MSNQAAWLDGIGKSLRIGEAPMPEPKDDEILIRIRATAINPVDDKQARDGWEVKTWPYILGQDVAGDIAAVGSEVKDFNIGDRVIAHLWAITTGETGEGGFALYAKVLARNAARLPDDVDYTDGAVLPLALDTAISGLYAPQGFLNLPLPTFRPKPNAGVLLIYGGSSSVGLSTTQLAVASGMRVIATASPRNHAISKSAGAHTTLDYRDPDLVEKVIRAVGDNEFVGIYDAISVQSTFAHDLAILKHFGGGKLVTVLEPPEDLPDNVQIQYVFGQGKDLLHVWDSYIKEAVGSKKLKFLPEPLVVGKGLESFQKGLERFAEGVSAQKVVVEL</sequence>
<evidence type="ECO:0000313" key="6">
    <source>
        <dbReference type="RefSeq" id="XP_033457233.1"/>
    </source>
</evidence>
<keyword evidence="3" id="KW-0560">Oxidoreductase</keyword>
<proteinExistence type="inferred from homology"/>
<dbReference type="GO" id="GO:0016651">
    <property type="term" value="F:oxidoreductase activity, acting on NAD(P)H"/>
    <property type="evidence" value="ECO:0007669"/>
    <property type="project" value="InterPro"/>
</dbReference>
<dbReference type="SMART" id="SM00829">
    <property type="entry name" value="PKS_ER"/>
    <property type="match status" value="1"/>
</dbReference>
<dbReference type="Pfam" id="PF00107">
    <property type="entry name" value="ADH_zinc_N"/>
    <property type="match status" value="1"/>
</dbReference>
<dbReference type="SUPFAM" id="SSF50129">
    <property type="entry name" value="GroES-like"/>
    <property type="match status" value="1"/>
</dbReference>
<dbReference type="OrthoDB" id="48317at2759"/>
<dbReference type="Pfam" id="PF08240">
    <property type="entry name" value="ADH_N"/>
    <property type="match status" value="1"/>
</dbReference>
<dbReference type="Gene3D" id="3.40.50.720">
    <property type="entry name" value="NAD(P)-binding Rossmann-like Domain"/>
    <property type="match status" value="1"/>
</dbReference>
<gene>
    <name evidence="6" type="ORF">K489DRAFT_382960</name>
</gene>
<evidence type="ECO:0000256" key="2">
    <source>
        <dbReference type="ARBA" id="ARBA00011245"/>
    </source>
</evidence>
<reference evidence="6" key="1">
    <citation type="submission" date="2020-01" db="EMBL/GenBank/DDBJ databases">
        <authorList>
            <consortium name="DOE Joint Genome Institute"/>
            <person name="Haridas S."/>
            <person name="Albert R."/>
            <person name="Binder M."/>
            <person name="Bloem J."/>
            <person name="Labutti K."/>
            <person name="Salamov A."/>
            <person name="Andreopoulos B."/>
            <person name="Baker S.E."/>
            <person name="Barry K."/>
            <person name="Bills G."/>
            <person name="Bluhm B.H."/>
            <person name="Cannon C."/>
            <person name="Castanera R."/>
            <person name="Culley D.E."/>
            <person name="Daum C."/>
            <person name="Ezra D."/>
            <person name="Gonzalez J.B."/>
            <person name="Henrissat B."/>
            <person name="Kuo A."/>
            <person name="Liang C."/>
            <person name="Lipzen A."/>
            <person name="Lutzoni F."/>
            <person name="Magnuson J."/>
            <person name="Mondo S."/>
            <person name="Nolan M."/>
            <person name="Ohm R."/>
            <person name="Pangilinan J."/>
            <person name="Park H.-J."/>
            <person name="Ramirez L."/>
            <person name="Alfaro M."/>
            <person name="Sun H."/>
            <person name="Tritt A."/>
            <person name="Yoshinaga Y."/>
            <person name="Zwiers L.-H."/>
            <person name="Turgeon B.G."/>
            <person name="Goodwin S.B."/>
            <person name="Spatafora J.W."/>
            <person name="Crous P.W."/>
            <person name="Grigoriev I.V."/>
        </authorList>
    </citation>
    <scope>NUCLEOTIDE SEQUENCE</scope>
    <source>
        <strain evidence="6">CBS 342.82</strain>
    </source>
</reference>
<dbReference type="InterPro" id="IPR020843">
    <property type="entry name" value="ER"/>
</dbReference>
<dbReference type="Proteomes" id="UP000504637">
    <property type="component" value="Unplaced"/>
</dbReference>
<organism evidence="6">
    <name type="scientific">Dissoconium aciculare CBS 342.82</name>
    <dbReference type="NCBI Taxonomy" id="1314786"/>
    <lineage>
        <taxon>Eukaryota</taxon>
        <taxon>Fungi</taxon>
        <taxon>Dikarya</taxon>
        <taxon>Ascomycota</taxon>
        <taxon>Pezizomycotina</taxon>
        <taxon>Dothideomycetes</taxon>
        <taxon>Dothideomycetidae</taxon>
        <taxon>Mycosphaerellales</taxon>
        <taxon>Dissoconiaceae</taxon>
        <taxon>Dissoconium</taxon>
    </lineage>
</organism>
<dbReference type="InterPro" id="IPR036291">
    <property type="entry name" value="NAD(P)-bd_dom_sf"/>
</dbReference>
<evidence type="ECO:0000256" key="3">
    <source>
        <dbReference type="ARBA" id="ARBA00023002"/>
    </source>
</evidence>
<dbReference type="SUPFAM" id="SSF51735">
    <property type="entry name" value="NAD(P)-binding Rossmann-fold domains"/>
    <property type="match status" value="1"/>
</dbReference>
<dbReference type="InterPro" id="IPR047122">
    <property type="entry name" value="Trans-enoyl_RdTase-like"/>
</dbReference>
<reference evidence="6" key="2">
    <citation type="submission" date="2020-04" db="EMBL/GenBank/DDBJ databases">
        <authorList>
            <consortium name="NCBI Genome Project"/>
        </authorList>
    </citation>
    <scope>NUCLEOTIDE SEQUENCE</scope>
    <source>
        <strain evidence="6">CBS 342.82</strain>
    </source>
</reference>